<name>A0A3L8Q2I5_9GAMM</name>
<feature type="transmembrane region" description="Helical" evidence="6">
    <location>
        <begin position="207"/>
        <end position="227"/>
    </location>
</feature>
<evidence type="ECO:0000313" key="9">
    <source>
        <dbReference type="Proteomes" id="UP000281474"/>
    </source>
</evidence>
<dbReference type="EMBL" id="QZEI01000006">
    <property type="protein sequence ID" value="RLV61138.1"/>
    <property type="molecule type" value="Genomic_DNA"/>
</dbReference>
<dbReference type="InterPro" id="IPR051258">
    <property type="entry name" value="Diverse_Substrate_Transporter"/>
</dbReference>
<evidence type="ECO:0000259" key="7">
    <source>
        <dbReference type="Pfam" id="PF00892"/>
    </source>
</evidence>
<evidence type="ECO:0000256" key="4">
    <source>
        <dbReference type="ARBA" id="ARBA00022989"/>
    </source>
</evidence>
<reference evidence="8 9" key="1">
    <citation type="submission" date="2018-09" db="EMBL/GenBank/DDBJ databases">
        <title>Phylogeny of the Shewanellaceae, and recommendation for two new genera, Pseudoshewanella and Parashewanella.</title>
        <authorList>
            <person name="Wang G."/>
        </authorList>
    </citation>
    <scope>NUCLEOTIDE SEQUENCE [LARGE SCALE GENOMIC DNA]</scope>
    <source>
        <strain evidence="8 9">C51</strain>
    </source>
</reference>
<feature type="transmembrane region" description="Helical" evidence="6">
    <location>
        <begin position="64"/>
        <end position="82"/>
    </location>
</feature>
<keyword evidence="3 6" id="KW-0812">Transmembrane</keyword>
<dbReference type="PANTHER" id="PTHR42920">
    <property type="entry name" value="OS03G0707200 PROTEIN-RELATED"/>
    <property type="match status" value="1"/>
</dbReference>
<evidence type="ECO:0000256" key="6">
    <source>
        <dbReference type="SAM" id="Phobius"/>
    </source>
</evidence>
<feature type="transmembrane region" description="Helical" evidence="6">
    <location>
        <begin position="268"/>
        <end position="286"/>
    </location>
</feature>
<dbReference type="RefSeq" id="WP_121837564.1">
    <property type="nucleotide sequence ID" value="NZ_ML014757.1"/>
</dbReference>
<evidence type="ECO:0000313" key="8">
    <source>
        <dbReference type="EMBL" id="RLV61138.1"/>
    </source>
</evidence>
<keyword evidence="2" id="KW-1003">Cell membrane</keyword>
<feature type="transmembrane region" description="Helical" evidence="6">
    <location>
        <begin position="239"/>
        <end position="256"/>
    </location>
</feature>
<organism evidence="8 9">
    <name type="scientific">Parashewanella curva</name>
    <dbReference type="NCBI Taxonomy" id="2338552"/>
    <lineage>
        <taxon>Bacteria</taxon>
        <taxon>Pseudomonadati</taxon>
        <taxon>Pseudomonadota</taxon>
        <taxon>Gammaproteobacteria</taxon>
        <taxon>Alteromonadales</taxon>
        <taxon>Shewanellaceae</taxon>
        <taxon>Parashewanella</taxon>
    </lineage>
</organism>
<accession>A0A3L8Q2I5</accession>
<evidence type="ECO:0000256" key="2">
    <source>
        <dbReference type="ARBA" id="ARBA00022475"/>
    </source>
</evidence>
<gene>
    <name evidence="8" type="ORF">D5018_03315</name>
</gene>
<dbReference type="AlphaFoldDB" id="A0A3L8Q2I5"/>
<feature type="transmembrane region" description="Helical" evidence="6">
    <location>
        <begin position="174"/>
        <end position="195"/>
    </location>
</feature>
<feature type="transmembrane region" description="Helical" evidence="6">
    <location>
        <begin position="148"/>
        <end position="167"/>
    </location>
</feature>
<dbReference type="Pfam" id="PF00892">
    <property type="entry name" value="EamA"/>
    <property type="match status" value="2"/>
</dbReference>
<feature type="transmembrane region" description="Helical" evidence="6">
    <location>
        <begin position="88"/>
        <end position="112"/>
    </location>
</feature>
<dbReference type="InterPro" id="IPR000620">
    <property type="entry name" value="EamA_dom"/>
</dbReference>
<keyword evidence="5 6" id="KW-0472">Membrane</keyword>
<sequence length="295" mass="31637">MANLLLLLTAALWGFGFIAQVLGMEHLEPFAFNGYRFLVGALSLLPLIYFFHKKNKLDLGDKKSLIVGASLMGLLLFVGASLQQVGLLYTTAANAGFITGLYIVIVPILGLALKHKTGLNTWLGCGLALIGLYFLSVKEGLSIGYGDTLQLVGAFFWALHILVIDHFTKKNSALALSLIQFSICGVLSLITSLFIETTSVENIVSASGALLYGGLVSVGIAYTLQIVAQKKAHPAHASIILSLEAVFAALGGMWLLDQMLTEKELFGCGLMLAGMIISQVSIRSLLQPRVQKKHA</sequence>
<evidence type="ECO:0000256" key="1">
    <source>
        <dbReference type="ARBA" id="ARBA00004651"/>
    </source>
</evidence>
<dbReference type="Proteomes" id="UP000281474">
    <property type="component" value="Unassembled WGS sequence"/>
</dbReference>
<protein>
    <submittedName>
        <fullName evidence="8">DMT family transporter</fullName>
    </submittedName>
</protein>
<keyword evidence="9" id="KW-1185">Reference proteome</keyword>
<comment type="caution">
    <text evidence="8">The sequence shown here is derived from an EMBL/GenBank/DDBJ whole genome shotgun (WGS) entry which is preliminary data.</text>
</comment>
<feature type="domain" description="EamA" evidence="7">
    <location>
        <begin position="2"/>
        <end position="136"/>
    </location>
</feature>
<evidence type="ECO:0000256" key="3">
    <source>
        <dbReference type="ARBA" id="ARBA00022692"/>
    </source>
</evidence>
<feature type="domain" description="EamA" evidence="7">
    <location>
        <begin position="146"/>
        <end position="277"/>
    </location>
</feature>
<dbReference type="InterPro" id="IPR037185">
    <property type="entry name" value="EmrE-like"/>
</dbReference>
<comment type="subcellular location">
    <subcellularLocation>
        <location evidence="1">Cell membrane</location>
        <topology evidence="1">Multi-pass membrane protein</topology>
    </subcellularLocation>
</comment>
<dbReference type="OrthoDB" id="9804865at2"/>
<keyword evidence="4 6" id="KW-1133">Transmembrane helix</keyword>
<dbReference type="PANTHER" id="PTHR42920:SF5">
    <property type="entry name" value="EAMA DOMAIN-CONTAINING PROTEIN"/>
    <property type="match status" value="1"/>
</dbReference>
<feature type="transmembrane region" description="Helical" evidence="6">
    <location>
        <begin position="33"/>
        <end position="52"/>
    </location>
</feature>
<evidence type="ECO:0000256" key="5">
    <source>
        <dbReference type="ARBA" id="ARBA00023136"/>
    </source>
</evidence>
<feature type="transmembrane region" description="Helical" evidence="6">
    <location>
        <begin position="119"/>
        <end position="136"/>
    </location>
</feature>
<proteinExistence type="predicted"/>
<dbReference type="GO" id="GO:0005886">
    <property type="term" value="C:plasma membrane"/>
    <property type="evidence" value="ECO:0007669"/>
    <property type="project" value="UniProtKB-SubCell"/>
</dbReference>
<dbReference type="SUPFAM" id="SSF103481">
    <property type="entry name" value="Multidrug resistance efflux transporter EmrE"/>
    <property type="match status" value="2"/>
</dbReference>